<organism evidence="2">
    <name type="scientific">viral metagenome</name>
    <dbReference type="NCBI Taxonomy" id="1070528"/>
    <lineage>
        <taxon>unclassified sequences</taxon>
        <taxon>metagenomes</taxon>
        <taxon>organismal metagenomes</taxon>
    </lineage>
</organism>
<evidence type="ECO:0000313" key="3">
    <source>
        <dbReference type="EMBL" id="QJA75202.1"/>
    </source>
</evidence>
<dbReference type="EMBL" id="MT143827">
    <property type="protein sequence ID" value="QJB03147.1"/>
    <property type="molecule type" value="Genomic_DNA"/>
</dbReference>
<reference evidence="2" key="1">
    <citation type="submission" date="2020-03" db="EMBL/GenBank/DDBJ databases">
        <title>The deep terrestrial virosphere.</title>
        <authorList>
            <person name="Holmfeldt K."/>
            <person name="Nilsson E."/>
            <person name="Simone D."/>
            <person name="Lopez-Fernandez M."/>
            <person name="Wu X."/>
            <person name="de Brujin I."/>
            <person name="Lundin D."/>
            <person name="Andersson A."/>
            <person name="Bertilsson S."/>
            <person name="Dopson M."/>
        </authorList>
    </citation>
    <scope>NUCLEOTIDE SEQUENCE</scope>
    <source>
        <strain evidence="4">MM171A01541</strain>
        <strain evidence="5">MM171B00878</strain>
        <strain evidence="3">MM415A01858</strain>
        <strain evidence="2">MM415B00808</strain>
    </source>
</reference>
<feature type="region of interest" description="Disordered" evidence="1">
    <location>
        <begin position="30"/>
        <end position="49"/>
    </location>
</feature>
<feature type="compositionally biased region" description="Basic and acidic residues" evidence="1">
    <location>
        <begin position="39"/>
        <end position="49"/>
    </location>
</feature>
<dbReference type="EMBL" id="MT141465">
    <property type="protein sequence ID" value="QJA62240.1"/>
    <property type="molecule type" value="Genomic_DNA"/>
</dbReference>
<name>A0A6M3IXJ1_9ZZZZ</name>
<dbReference type="EMBL" id="MT143608">
    <property type="protein sequence ID" value="QJA98793.1"/>
    <property type="molecule type" value="Genomic_DNA"/>
</dbReference>
<evidence type="ECO:0000256" key="1">
    <source>
        <dbReference type="SAM" id="MobiDB-lite"/>
    </source>
</evidence>
<sequence>MDPKITEGLQMILQLEDINEIKKIAQGLLGTQQPAEESFESRLGKTMEG</sequence>
<protein>
    <submittedName>
        <fullName evidence="2">Uncharacterized protein</fullName>
    </submittedName>
</protein>
<evidence type="ECO:0000313" key="5">
    <source>
        <dbReference type="EMBL" id="QJB03147.1"/>
    </source>
</evidence>
<dbReference type="AlphaFoldDB" id="A0A6M3IXJ1"/>
<proteinExistence type="predicted"/>
<accession>A0A6M3IXJ1</accession>
<evidence type="ECO:0000313" key="4">
    <source>
        <dbReference type="EMBL" id="QJA98793.1"/>
    </source>
</evidence>
<evidence type="ECO:0000313" key="2">
    <source>
        <dbReference type="EMBL" id="QJA62240.1"/>
    </source>
</evidence>
<dbReference type="EMBL" id="MT142147">
    <property type="protein sequence ID" value="QJA75202.1"/>
    <property type="molecule type" value="Genomic_DNA"/>
</dbReference>
<gene>
    <name evidence="4" type="ORF">MM171A01541_0010</name>
    <name evidence="5" type="ORF">MM171B00878_0011</name>
    <name evidence="3" type="ORF">MM415A01858_0012</name>
    <name evidence="2" type="ORF">MM415B00808_0025</name>
</gene>